<dbReference type="Proteomes" id="UP001195483">
    <property type="component" value="Unassembled WGS sequence"/>
</dbReference>
<evidence type="ECO:0000313" key="1">
    <source>
        <dbReference type="EMBL" id="KAK3593964.1"/>
    </source>
</evidence>
<keyword evidence="2" id="KW-1185">Reference proteome</keyword>
<reference evidence="1" key="2">
    <citation type="journal article" date="2021" name="Genome Biol. Evol.">
        <title>Developing a high-quality reference genome for a parasitic bivalve with doubly uniparental inheritance (Bivalvia: Unionida).</title>
        <authorList>
            <person name="Smith C.H."/>
        </authorList>
    </citation>
    <scope>NUCLEOTIDE SEQUENCE</scope>
    <source>
        <strain evidence="1">CHS0354</strain>
        <tissue evidence="1">Mantle</tissue>
    </source>
</reference>
<protein>
    <submittedName>
        <fullName evidence="1">Uncharacterized protein</fullName>
    </submittedName>
</protein>
<dbReference type="EMBL" id="JAEAOA010002342">
    <property type="protein sequence ID" value="KAK3593964.1"/>
    <property type="molecule type" value="Genomic_DNA"/>
</dbReference>
<dbReference type="AlphaFoldDB" id="A0AAE0SL79"/>
<organism evidence="1 2">
    <name type="scientific">Potamilus streckersoni</name>
    <dbReference type="NCBI Taxonomy" id="2493646"/>
    <lineage>
        <taxon>Eukaryota</taxon>
        <taxon>Metazoa</taxon>
        <taxon>Spiralia</taxon>
        <taxon>Lophotrochozoa</taxon>
        <taxon>Mollusca</taxon>
        <taxon>Bivalvia</taxon>
        <taxon>Autobranchia</taxon>
        <taxon>Heteroconchia</taxon>
        <taxon>Palaeoheterodonta</taxon>
        <taxon>Unionida</taxon>
        <taxon>Unionoidea</taxon>
        <taxon>Unionidae</taxon>
        <taxon>Ambleminae</taxon>
        <taxon>Lampsilini</taxon>
        <taxon>Potamilus</taxon>
    </lineage>
</organism>
<accession>A0AAE0SL79</accession>
<gene>
    <name evidence="1" type="ORF">CHS0354_040700</name>
</gene>
<comment type="caution">
    <text evidence="1">The sequence shown here is derived from an EMBL/GenBank/DDBJ whole genome shotgun (WGS) entry which is preliminary data.</text>
</comment>
<reference evidence="1" key="3">
    <citation type="submission" date="2023-05" db="EMBL/GenBank/DDBJ databases">
        <authorList>
            <person name="Smith C.H."/>
        </authorList>
    </citation>
    <scope>NUCLEOTIDE SEQUENCE</scope>
    <source>
        <strain evidence="1">CHS0354</strain>
        <tissue evidence="1">Mantle</tissue>
    </source>
</reference>
<proteinExistence type="predicted"/>
<name>A0AAE0SL79_9BIVA</name>
<feature type="non-terminal residue" evidence="1">
    <location>
        <position position="52"/>
    </location>
</feature>
<sequence>MESRLKLEDKLSTIPYIPKSKYAVKKEIGSEFTHLIILFHRENNQNGPFKNE</sequence>
<evidence type="ECO:0000313" key="2">
    <source>
        <dbReference type="Proteomes" id="UP001195483"/>
    </source>
</evidence>
<reference evidence="1" key="1">
    <citation type="journal article" date="2021" name="Genome Biol. Evol.">
        <title>A High-Quality Reference Genome for a Parasitic Bivalve with Doubly Uniparental Inheritance (Bivalvia: Unionida).</title>
        <authorList>
            <person name="Smith C.H."/>
        </authorList>
    </citation>
    <scope>NUCLEOTIDE SEQUENCE</scope>
    <source>
        <strain evidence="1">CHS0354</strain>
    </source>
</reference>